<evidence type="ECO:0000256" key="5">
    <source>
        <dbReference type="ARBA" id="ARBA00023163"/>
    </source>
</evidence>
<dbReference type="Proteomes" id="UP000287823">
    <property type="component" value="Unassembled WGS sequence"/>
</dbReference>
<dbReference type="SUPFAM" id="SSF52540">
    <property type="entry name" value="P-loop containing nucleoside triphosphate hydrolases"/>
    <property type="match status" value="1"/>
</dbReference>
<evidence type="ECO:0000256" key="2">
    <source>
        <dbReference type="ARBA" id="ARBA00022840"/>
    </source>
</evidence>
<organism evidence="7 8">
    <name type="scientific">Aliidiomarina soli</name>
    <dbReference type="NCBI Taxonomy" id="1928574"/>
    <lineage>
        <taxon>Bacteria</taxon>
        <taxon>Pseudomonadati</taxon>
        <taxon>Pseudomonadota</taxon>
        <taxon>Gammaproteobacteria</taxon>
        <taxon>Alteromonadales</taxon>
        <taxon>Idiomarinaceae</taxon>
        <taxon>Aliidiomarina</taxon>
    </lineage>
</organism>
<dbReference type="Gene3D" id="3.40.50.300">
    <property type="entry name" value="P-loop containing nucleotide triphosphate hydrolases"/>
    <property type="match status" value="1"/>
</dbReference>
<dbReference type="PANTHER" id="PTHR32071:SF117">
    <property type="entry name" value="PTS-DEPENDENT DIHYDROXYACETONE KINASE OPERON REGULATORY PROTEIN-RELATED"/>
    <property type="match status" value="1"/>
</dbReference>
<dbReference type="PRINTS" id="PR01590">
    <property type="entry name" value="HTHFIS"/>
</dbReference>
<reference evidence="7 8" key="1">
    <citation type="journal article" date="2011" name="Front. Microbiol.">
        <title>Genomic signatures of strain selection and enhancement in Bacillus atrophaeus var. globigii, a historical biowarfare simulant.</title>
        <authorList>
            <person name="Gibbons H.S."/>
            <person name="Broomall S.M."/>
            <person name="McNew L.A."/>
            <person name="Daligault H."/>
            <person name="Chapman C."/>
            <person name="Bruce D."/>
            <person name="Karavis M."/>
            <person name="Krepps M."/>
            <person name="McGregor P.A."/>
            <person name="Hong C."/>
            <person name="Park K.H."/>
            <person name="Akmal A."/>
            <person name="Feldman A."/>
            <person name="Lin J.S."/>
            <person name="Chang W.E."/>
            <person name="Higgs B.W."/>
            <person name="Demirev P."/>
            <person name="Lindquist J."/>
            <person name="Liem A."/>
            <person name="Fochler E."/>
            <person name="Read T.D."/>
            <person name="Tapia R."/>
            <person name="Johnson S."/>
            <person name="Bishop-Lilly K.A."/>
            <person name="Detter C."/>
            <person name="Han C."/>
            <person name="Sozhamannan S."/>
            <person name="Rosenzweig C.N."/>
            <person name="Skowronski E.W."/>
        </authorList>
    </citation>
    <scope>NUCLEOTIDE SEQUENCE [LARGE SCALE GENOMIC DNA]</scope>
    <source>
        <strain evidence="7 8">Y4G10-17</strain>
    </source>
</reference>
<gene>
    <name evidence="7" type="ORF">CWE14_03935</name>
</gene>
<dbReference type="CDD" id="cd00009">
    <property type="entry name" value="AAA"/>
    <property type="match status" value="1"/>
</dbReference>
<evidence type="ECO:0000313" key="7">
    <source>
        <dbReference type="EMBL" id="RUO33624.1"/>
    </source>
</evidence>
<evidence type="ECO:0000256" key="4">
    <source>
        <dbReference type="ARBA" id="ARBA00023125"/>
    </source>
</evidence>
<dbReference type="SUPFAM" id="SSF46689">
    <property type="entry name" value="Homeodomain-like"/>
    <property type="match status" value="1"/>
</dbReference>
<keyword evidence="2" id="KW-0067">ATP-binding</keyword>
<keyword evidence="1" id="KW-0547">Nucleotide-binding</keyword>
<evidence type="ECO:0000256" key="3">
    <source>
        <dbReference type="ARBA" id="ARBA00023015"/>
    </source>
</evidence>
<dbReference type="InterPro" id="IPR002197">
    <property type="entry name" value="HTH_Fis"/>
</dbReference>
<dbReference type="InterPro" id="IPR003593">
    <property type="entry name" value="AAA+_ATPase"/>
</dbReference>
<name>A0A432WII5_9GAMM</name>
<evidence type="ECO:0000313" key="8">
    <source>
        <dbReference type="Proteomes" id="UP000287823"/>
    </source>
</evidence>
<dbReference type="InterPro" id="IPR002078">
    <property type="entry name" value="Sigma_54_int"/>
</dbReference>
<dbReference type="Gene3D" id="1.10.10.60">
    <property type="entry name" value="Homeodomain-like"/>
    <property type="match status" value="1"/>
</dbReference>
<keyword evidence="3" id="KW-0805">Transcription regulation</keyword>
<dbReference type="GO" id="GO:0043565">
    <property type="term" value="F:sequence-specific DNA binding"/>
    <property type="evidence" value="ECO:0007669"/>
    <property type="project" value="InterPro"/>
</dbReference>
<dbReference type="PROSITE" id="PS50045">
    <property type="entry name" value="SIGMA54_INTERACT_4"/>
    <property type="match status" value="1"/>
</dbReference>
<dbReference type="InterPro" id="IPR009057">
    <property type="entry name" value="Homeodomain-like_sf"/>
</dbReference>
<dbReference type="PANTHER" id="PTHR32071">
    <property type="entry name" value="TRANSCRIPTIONAL REGULATORY PROTEIN"/>
    <property type="match status" value="1"/>
</dbReference>
<dbReference type="GO" id="GO:0005524">
    <property type="term" value="F:ATP binding"/>
    <property type="evidence" value="ECO:0007669"/>
    <property type="project" value="UniProtKB-KW"/>
</dbReference>
<evidence type="ECO:0000256" key="1">
    <source>
        <dbReference type="ARBA" id="ARBA00022741"/>
    </source>
</evidence>
<accession>A0A432WII5</accession>
<dbReference type="FunFam" id="3.40.50.300:FF:000006">
    <property type="entry name" value="DNA-binding transcriptional regulator NtrC"/>
    <property type="match status" value="1"/>
</dbReference>
<keyword evidence="8" id="KW-1185">Reference proteome</keyword>
<dbReference type="PROSITE" id="PS00675">
    <property type="entry name" value="SIGMA54_INTERACT_1"/>
    <property type="match status" value="1"/>
</dbReference>
<keyword evidence="4" id="KW-0238">DNA-binding</keyword>
<feature type="domain" description="Sigma-54 factor interaction" evidence="6">
    <location>
        <begin position="142"/>
        <end position="370"/>
    </location>
</feature>
<dbReference type="EMBL" id="PIPO01000002">
    <property type="protein sequence ID" value="RUO33624.1"/>
    <property type="molecule type" value="Genomic_DNA"/>
</dbReference>
<dbReference type="InterPro" id="IPR027417">
    <property type="entry name" value="P-loop_NTPase"/>
</dbReference>
<dbReference type="InterPro" id="IPR025662">
    <property type="entry name" value="Sigma_54_int_dom_ATP-bd_1"/>
</dbReference>
<dbReference type="InterPro" id="IPR025944">
    <property type="entry name" value="Sigma_54_int_dom_CS"/>
</dbReference>
<dbReference type="InterPro" id="IPR025943">
    <property type="entry name" value="Sigma_54_int_dom_ATP-bd_2"/>
</dbReference>
<dbReference type="GO" id="GO:0006355">
    <property type="term" value="P:regulation of DNA-templated transcription"/>
    <property type="evidence" value="ECO:0007669"/>
    <property type="project" value="InterPro"/>
</dbReference>
<dbReference type="PROSITE" id="PS00688">
    <property type="entry name" value="SIGMA54_INTERACT_3"/>
    <property type="match status" value="1"/>
</dbReference>
<dbReference type="Pfam" id="PF00158">
    <property type="entry name" value="Sigma54_activat"/>
    <property type="match status" value="1"/>
</dbReference>
<dbReference type="Gene3D" id="1.10.8.60">
    <property type="match status" value="1"/>
</dbReference>
<evidence type="ECO:0000259" key="6">
    <source>
        <dbReference type="PROSITE" id="PS50045"/>
    </source>
</evidence>
<protein>
    <submittedName>
        <fullName evidence="7">Sigma-54-dependent Fis family transcriptional regulator</fullName>
    </submittedName>
</protein>
<comment type="caution">
    <text evidence="7">The sequence shown here is derived from an EMBL/GenBank/DDBJ whole genome shotgun (WGS) entry which is preliminary data.</text>
</comment>
<dbReference type="SMART" id="SM00382">
    <property type="entry name" value="AAA"/>
    <property type="match status" value="1"/>
</dbReference>
<dbReference type="RefSeq" id="WP_126798199.1">
    <property type="nucleotide sequence ID" value="NZ_PIPO01000002.1"/>
</dbReference>
<sequence length="442" mass="49046">MARPRLFLHIKDPSLDQRLRSLPVVSKFSLIPSSGDPDWPTQMVTAKPAVALVEMNQLCDTERQQLRRLHPFQRLDYIILSQGSPNPDIDNQLLHHAGFHFRAPYCLQHIEATLQDFYHRGQRDQAVSEQILHSELEQFGLLVGSSQSMRELYQTIRKVADSAAHVLVSGESGAGKELVANTIHSASARADKPFIALNCGALSPDLIDSELFGHVKGSFTGALRDHKGVFEQADGGTLFLDEITEMPLEQQVKLLRVLESGEYRKVGGSGAQLANVRVIAATNREVQDAVEHGFLRQDLYFRLAQFPIRVPALRERGEDIEGLAKHFLAYRNACEGTAKSITPAALAQIGRYHWPGNVRELKHTLERAYILADNVIEPSHIALDGGTKPCVLAMPSGMPLKELEAAAIQQTLLRNQGNKTSSAEQLGISVKTLYNKLEKYQS</sequence>
<dbReference type="AlphaFoldDB" id="A0A432WII5"/>
<proteinExistence type="predicted"/>
<dbReference type="Pfam" id="PF02954">
    <property type="entry name" value="HTH_8"/>
    <property type="match status" value="1"/>
</dbReference>
<keyword evidence="5" id="KW-0804">Transcription</keyword>
<dbReference type="InterPro" id="IPR058031">
    <property type="entry name" value="AAA_lid_NorR"/>
</dbReference>
<dbReference type="Pfam" id="PF25601">
    <property type="entry name" value="AAA_lid_14"/>
    <property type="match status" value="1"/>
</dbReference>
<dbReference type="PROSITE" id="PS00676">
    <property type="entry name" value="SIGMA54_INTERACT_2"/>
    <property type="match status" value="1"/>
</dbReference>